<dbReference type="GO" id="GO:0016491">
    <property type="term" value="F:oxidoreductase activity"/>
    <property type="evidence" value="ECO:0007669"/>
    <property type="project" value="UniProtKB-KW"/>
</dbReference>
<dbReference type="InterPro" id="IPR016167">
    <property type="entry name" value="FAD-bd_PCMH_sub1"/>
</dbReference>
<evidence type="ECO:0000256" key="2">
    <source>
        <dbReference type="ARBA" id="ARBA00022827"/>
    </source>
</evidence>
<dbReference type="SMART" id="SM01092">
    <property type="entry name" value="CO_deh_flav_C"/>
    <property type="match status" value="1"/>
</dbReference>
<dbReference type="AlphaFoldDB" id="A0A1H3MKE6"/>
<dbReference type="InterPro" id="IPR016166">
    <property type="entry name" value="FAD-bd_PCMH"/>
</dbReference>
<name>A0A1H3MKE6_9FIRM</name>
<dbReference type="SUPFAM" id="SSF56176">
    <property type="entry name" value="FAD-binding/transporter-associated domain-like"/>
    <property type="match status" value="1"/>
</dbReference>
<dbReference type="InterPro" id="IPR002346">
    <property type="entry name" value="Mopterin_DH_FAD-bd"/>
</dbReference>
<gene>
    <name evidence="5" type="ORF">SAMN05660462_00849</name>
</gene>
<dbReference type="PROSITE" id="PS51387">
    <property type="entry name" value="FAD_PCMH"/>
    <property type="match status" value="1"/>
</dbReference>
<sequence>MKSFEYFKPESLKEASELLIKYGENAHILNGGTDLVVRMRENLTTPEVVVDIKGIKELYDLNYDEKEGLFVGACVKLSDMAHNKAVVENYSFLADSAETVGSGQVRNLATMAGNNCNASPLADTSTPLVATDAVVHIYGPNGERKVSIHEFFKGVRKTCLAHGEIVTGIQIPANKDLKGVFIKNSRRKEVDLSTVCTTVVKIGDEIKIAMGAVAPTPIRAWEAEKLAKGKELTDELISQVADMAASEAKPIDDVRASKEYRKEMVRVMVRRSLEQLRG</sequence>
<dbReference type="Gene3D" id="3.30.390.50">
    <property type="entry name" value="CO dehydrogenase flavoprotein, C-terminal domain"/>
    <property type="match status" value="1"/>
</dbReference>
<dbReference type="InterPro" id="IPR016169">
    <property type="entry name" value="FAD-bd_PCMH_sub2"/>
</dbReference>
<evidence type="ECO:0000313" key="6">
    <source>
        <dbReference type="Proteomes" id="UP000198625"/>
    </source>
</evidence>
<dbReference type="Proteomes" id="UP000198625">
    <property type="component" value="Unassembled WGS sequence"/>
</dbReference>
<dbReference type="Pfam" id="PF00941">
    <property type="entry name" value="FAD_binding_5"/>
    <property type="match status" value="1"/>
</dbReference>
<dbReference type="InterPro" id="IPR036683">
    <property type="entry name" value="CO_DH_flav_C_dom_sf"/>
</dbReference>
<keyword evidence="1" id="KW-0285">Flavoprotein</keyword>
<dbReference type="Pfam" id="PF03450">
    <property type="entry name" value="CO_deh_flav_C"/>
    <property type="match status" value="1"/>
</dbReference>
<feature type="domain" description="FAD-binding PCMH-type" evidence="4">
    <location>
        <begin position="1"/>
        <end position="176"/>
    </location>
</feature>
<accession>A0A1H3MKE6</accession>
<dbReference type="RefSeq" id="WP_091727683.1">
    <property type="nucleotide sequence ID" value="NZ_FNQE01000007.1"/>
</dbReference>
<dbReference type="EMBL" id="FNQE01000007">
    <property type="protein sequence ID" value="SDY77063.1"/>
    <property type="molecule type" value="Genomic_DNA"/>
</dbReference>
<evidence type="ECO:0000256" key="3">
    <source>
        <dbReference type="ARBA" id="ARBA00023002"/>
    </source>
</evidence>
<dbReference type="Gene3D" id="3.30.465.10">
    <property type="match status" value="1"/>
</dbReference>
<dbReference type="Gene3D" id="3.30.43.10">
    <property type="entry name" value="Uridine Diphospho-n-acetylenolpyruvylglucosamine Reductase, domain 2"/>
    <property type="match status" value="1"/>
</dbReference>
<evidence type="ECO:0000259" key="4">
    <source>
        <dbReference type="PROSITE" id="PS51387"/>
    </source>
</evidence>
<keyword evidence="2" id="KW-0274">FAD</keyword>
<proteinExistence type="predicted"/>
<keyword evidence="6" id="KW-1185">Reference proteome</keyword>
<evidence type="ECO:0000256" key="1">
    <source>
        <dbReference type="ARBA" id="ARBA00022630"/>
    </source>
</evidence>
<organism evidence="5 6">
    <name type="scientific">Proteiniborus ethanoligenes</name>
    <dbReference type="NCBI Taxonomy" id="415015"/>
    <lineage>
        <taxon>Bacteria</taxon>
        <taxon>Bacillati</taxon>
        <taxon>Bacillota</taxon>
        <taxon>Clostridia</taxon>
        <taxon>Eubacteriales</taxon>
        <taxon>Proteiniborus</taxon>
    </lineage>
</organism>
<dbReference type="SUPFAM" id="SSF55447">
    <property type="entry name" value="CO dehydrogenase flavoprotein C-terminal domain-like"/>
    <property type="match status" value="1"/>
</dbReference>
<keyword evidence="3" id="KW-0560">Oxidoreductase</keyword>
<dbReference type="InterPro" id="IPR036318">
    <property type="entry name" value="FAD-bd_PCMH-like_sf"/>
</dbReference>
<reference evidence="5 6" key="1">
    <citation type="submission" date="2016-10" db="EMBL/GenBank/DDBJ databases">
        <authorList>
            <person name="de Groot N.N."/>
        </authorList>
    </citation>
    <scope>NUCLEOTIDE SEQUENCE [LARGE SCALE GENOMIC DNA]</scope>
    <source>
        <strain evidence="5 6">DSM 21650</strain>
    </source>
</reference>
<dbReference type="PANTHER" id="PTHR42659">
    <property type="entry name" value="XANTHINE DEHYDROGENASE SUBUNIT C-RELATED"/>
    <property type="match status" value="1"/>
</dbReference>
<dbReference type="PANTHER" id="PTHR42659:SF2">
    <property type="entry name" value="XANTHINE DEHYDROGENASE SUBUNIT C-RELATED"/>
    <property type="match status" value="1"/>
</dbReference>
<dbReference type="OrthoDB" id="9789842at2"/>
<dbReference type="InterPro" id="IPR005107">
    <property type="entry name" value="CO_DH_flav_C"/>
</dbReference>
<dbReference type="STRING" id="415015.SAMN05660462_00849"/>
<dbReference type="InterPro" id="IPR051312">
    <property type="entry name" value="Diverse_Substr_Oxidored"/>
</dbReference>
<dbReference type="GO" id="GO:0071949">
    <property type="term" value="F:FAD binding"/>
    <property type="evidence" value="ECO:0007669"/>
    <property type="project" value="InterPro"/>
</dbReference>
<evidence type="ECO:0000313" key="5">
    <source>
        <dbReference type="EMBL" id="SDY77063.1"/>
    </source>
</evidence>
<protein>
    <submittedName>
        <fullName evidence="5">Carbon-monoxide dehydrogenase medium subunit</fullName>
    </submittedName>
</protein>